<evidence type="ECO:0000313" key="1">
    <source>
        <dbReference type="EMBL" id="MEQ2246591.1"/>
    </source>
</evidence>
<comment type="caution">
    <text evidence="1">The sequence shown here is derived from an EMBL/GenBank/DDBJ whole genome shotgun (WGS) entry which is preliminary data.</text>
</comment>
<sequence length="73" mass="8295">MTLNRHPKNMKEANILMPRLLDIGMHTGDPLQMYIPLLTAHQMLNTGAGGQQNEVSSQKIYKEESSVKFLLRD</sequence>
<dbReference type="EMBL" id="JAHRIQ010081145">
    <property type="protein sequence ID" value="MEQ2246591.1"/>
    <property type="molecule type" value="Genomic_DNA"/>
</dbReference>
<gene>
    <name evidence="1" type="ORF">ILYODFUR_001108</name>
</gene>
<organism evidence="1 2">
    <name type="scientific">Ilyodon furcidens</name>
    <name type="common">goldbreast splitfin</name>
    <dbReference type="NCBI Taxonomy" id="33524"/>
    <lineage>
        <taxon>Eukaryota</taxon>
        <taxon>Metazoa</taxon>
        <taxon>Chordata</taxon>
        <taxon>Craniata</taxon>
        <taxon>Vertebrata</taxon>
        <taxon>Euteleostomi</taxon>
        <taxon>Actinopterygii</taxon>
        <taxon>Neopterygii</taxon>
        <taxon>Teleostei</taxon>
        <taxon>Neoteleostei</taxon>
        <taxon>Acanthomorphata</taxon>
        <taxon>Ovalentaria</taxon>
        <taxon>Atherinomorphae</taxon>
        <taxon>Cyprinodontiformes</taxon>
        <taxon>Goodeidae</taxon>
        <taxon>Ilyodon</taxon>
    </lineage>
</organism>
<proteinExistence type="predicted"/>
<keyword evidence="2" id="KW-1185">Reference proteome</keyword>
<name>A0ABV0UQU3_9TELE</name>
<protein>
    <submittedName>
        <fullName evidence="1">Uncharacterized protein</fullName>
    </submittedName>
</protein>
<dbReference type="Proteomes" id="UP001482620">
    <property type="component" value="Unassembled WGS sequence"/>
</dbReference>
<evidence type="ECO:0000313" key="2">
    <source>
        <dbReference type="Proteomes" id="UP001482620"/>
    </source>
</evidence>
<reference evidence="1 2" key="1">
    <citation type="submission" date="2021-06" db="EMBL/GenBank/DDBJ databases">
        <authorList>
            <person name="Palmer J.M."/>
        </authorList>
    </citation>
    <scope>NUCLEOTIDE SEQUENCE [LARGE SCALE GENOMIC DNA]</scope>
    <source>
        <strain evidence="2">if_2019</strain>
        <tissue evidence="1">Muscle</tissue>
    </source>
</reference>
<accession>A0ABV0UQU3</accession>